<evidence type="ECO:0008006" key="2">
    <source>
        <dbReference type="Google" id="ProtNLM"/>
    </source>
</evidence>
<name>A0AA48R985_9ZZZZ</name>
<protein>
    <recommendedName>
        <fullName evidence="2">Helix-turn-helix domain-containing protein</fullName>
    </recommendedName>
</protein>
<dbReference type="AlphaFoldDB" id="A0AA48R985"/>
<evidence type="ECO:0000313" key="1">
    <source>
        <dbReference type="EMBL" id="CAJ0854475.1"/>
    </source>
</evidence>
<dbReference type="EMBL" id="OY288114">
    <property type="protein sequence ID" value="CAJ0854475.1"/>
    <property type="molecule type" value="Genomic_DNA"/>
</dbReference>
<gene>
    <name evidence="1" type="ORF">AMST5_00744</name>
</gene>
<reference evidence="1" key="1">
    <citation type="submission" date="2023-07" db="EMBL/GenBank/DDBJ databases">
        <authorList>
            <person name="Pelsma A.J. K."/>
        </authorList>
    </citation>
    <scope>NUCLEOTIDE SEQUENCE</scope>
</reference>
<dbReference type="InterPro" id="IPR009061">
    <property type="entry name" value="DNA-bd_dom_put_sf"/>
</dbReference>
<sequence>MNSTEKGQCIRLTEAAKLIGVSVGALRTERDRGRLVIWRVAGRDWVSLEEVDRLLREMLRRP</sequence>
<dbReference type="SUPFAM" id="SSF46955">
    <property type="entry name" value="Putative DNA-binding domain"/>
    <property type="match status" value="1"/>
</dbReference>
<accession>A0AA48R985</accession>
<proteinExistence type="predicted"/>
<organism evidence="1">
    <name type="scientific">freshwater sediment metagenome</name>
    <dbReference type="NCBI Taxonomy" id="556182"/>
    <lineage>
        <taxon>unclassified sequences</taxon>
        <taxon>metagenomes</taxon>
        <taxon>ecological metagenomes</taxon>
    </lineage>
</organism>